<dbReference type="EMBL" id="CM039428">
    <property type="protein sequence ID" value="KAI4350309.1"/>
    <property type="molecule type" value="Genomic_DNA"/>
</dbReference>
<keyword evidence="2" id="KW-1185">Reference proteome</keyword>
<proteinExistence type="predicted"/>
<dbReference type="Proteomes" id="UP000828941">
    <property type="component" value="Chromosome 3"/>
</dbReference>
<accession>A0ACB9PNB6</accession>
<reference evidence="1 2" key="1">
    <citation type="journal article" date="2022" name="DNA Res.">
        <title>Chromosomal-level genome assembly of the orchid tree Bauhinia variegata (Leguminosae; Cercidoideae) supports the allotetraploid origin hypothesis of Bauhinia.</title>
        <authorList>
            <person name="Zhong Y."/>
            <person name="Chen Y."/>
            <person name="Zheng D."/>
            <person name="Pang J."/>
            <person name="Liu Y."/>
            <person name="Luo S."/>
            <person name="Meng S."/>
            <person name="Qian L."/>
            <person name="Wei D."/>
            <person name="Dai S."/>
            <person name="Zhou R."/>
        </authorList>
    </citation>
    <scope>NUCLEOTIDE SEQUENCE [LARGE SCALE GENOMIC DNA]</scope>
    <source>
        <strain evidence="1">BV-YZ2020</strain>
    </source>
</reference>
<name>A0ACB9PNB6_BAUVA</name>
<evidence type="ECO:0000313" key="2">
    <source>
        <dbReference type="Proteomes" id="UP000828941"/>
    </source>
</evidence>
<protein>
    <submittedName>
        <fullName evidence="1">Uncharacterized protein</fullName>
    </submittedName>
</protein>
<gene>
    <name evidence="1" type="ORF">L6164_004777</name>
</gene>
<comment type="caution">
    <text evidence="1">The sequence shown here is derived from an EMBL/GenBank/DDBJ whole genome shotgun (WGS) entry which is preliminary data.</text>
</comment>
<evidence type="ECO:0000313" key="1">
    <source>
        <dbReference type="EMBL" id="KAI4350309.1"/>
    </source>
</evidence>
<sequence>MEGLAHHGPTPCGTIISLSITFVRHVIWIGNLDKSKPPLYHHCRDSGTQIRYGVDSLLELLEFVQLNQSSSRVLCVSIEMRVS</sequence>
<organism evidence="1 2">
    <name type="scientific">Bauhinia variegata</name>
    <name type="common">Purple orchid tree</name>
    <name type="synonym">Phanera variegata</name>
    <dbReference type="NCBI Taxonomy" id="167791"/>
    <lineage>
        <taxon>Eukaryota</taxon>
        <taxon>Viridiplantae</taxon>
        <taxon>Streptophyta</taxon>
        <taxon>Embryophyta</taxon>
        <taxon>Tracheophyta</taxon>
        <taxon>Spermatophyta</taxon>
        <taxon>Magnoliopsida</taxon>
        <taxon>eudicotyledons</taxon>
        <taxon>Gunneridae</taxon>
        <taxon>Pentapetalae</taxon>
        <taxon>rosids</taxon>
        <taxon>fabids</taxon>
        <taxon>Fabales</taxon>
        <taxon>Fabaceae</taxon>
        <taxon>Cercidoideae</taxon>
        <taxon>Cercideae</taxon>
        <taxon>Bauhiniinae</taxon>
        <taxon>Bauhinia</taxon>
    </lineage>
</organism>